<dbReference type="SUPFAM" id="SSF46689">
    <property type="entry name" value="Homeodomain-like"/>
    <property type="match status" value="1"/>
</dbReference>
<dbReference type="InterPro" id="IPR050204">
    <property type="entry name" value="AraC_XylS_family_regulators"/>
</dbReference>
<dbReference type="AlphaFoldDB" id="G8NTQ6"/>
<dbReference type="GO" id="GO:0003700">
    <property type="term" value="F:DNA-binding transcription factor activity"/>
    <property type="evidence" value="ECO:0007669"/>
    <property type="project" value="InterPro"/>
</dbReference>
<evidence type="ECO:0000313" key="5">
    <source>
        <dbReference type="EMBL" id="AEU36380.1"/>
    </source>
</evidence>
<evidence type="ECO:0000256" key="2">
    <source>
        <dbReference type="ARBA" id="ARBA00023125"/>
    </source>
</evidence>
<dbReference type="STRING" id="682795.AciX8_2050"/>
<dbReference type="eggNOG" id="COG2207">
    <property type="taxonomic scope" value="Bacteria"/>
</dbReference>
<evidence type="ECO:0000259" key="4">
    <source>
        <dbReference type="PROSITE" id="PS01124"/>
    </source>
</evidence>
<organism evidence="5 6">
    <name type="scientific">Granulicella mallensis (strain ATCC BAA-1857 / DSM 23137 / MP5ACTX8)</name>
    <dbReference type="NCBI Taxonomy" id="682795"/>
    <lineage>
        <taxon>Bacteria</taxon>
        <taxon>Pseudomonadati</taxon>
        <taxon>Acidobacteriota</taxon>
        <taxon>Terriglobia</taxon>
        <taxon>Terriglobales</taxon>
        <taxon>Acidobacteriaceae</taxon>
        <taxon>Granulicella</taxon>
    </lineage>
</organism>
<proteinExistence type="predicted"/>
<dbReference type="Gene3D" id="1.10.10.60">
    <property type="entry name" value="Homeodomain-like"/>
    <property type="match status" value="1"/>
</dbReference>
<reference evidence="5 6" key="1">
    <citation type="submission" date="2011-11" db="EMBL/GenBank/DDBJ databases">
        <title>Complete sequence of Granulicella mallensis MP5ACTX8.</title>
        <authorList>
            <consortium name="US DOE Joint Genome Institute"/>
            <person name="Lucas S."/>
            <person name="Copeland A."/>
            <person name="Lapidus A."/>
            <person name="Cheng J.-F."/>
            <person name="Goodwin L."/>
            <person name="Pitluck S."/>
            <person name="Peters L."/>
            <person name="Lu M."/>
            <person name="Detter J.C."/>
            <person name="Han C."/>
            <person name="Tapia R."/>
            <person name="Land M."/>
            <person name="Hauser L."/>
            <person name="Kyrpides N."/>
            <person name="Ivanova N."/>
            <person name="Mikhailova N."/>
            <person name="Pagani I."/>
            <person name="Rawat S."/>
            <person name="Mannisto M."/>
            <person name="Haggblom M."/>
            <person name="Woyke T."/>
        </authorList>
    </citation>
    <scope>NUCLEOTIDE SEQUENCE [LARGE SCALE GENOMIC DNA]</scope>
    <source>
        <strain evidence="6">ATCC BAA-1857 / DSM 23137 / MP5ACTX8</strain>
    </source>
</reference>
<dbReference type="HOGENOM" id="CLU_000445_88_16_0"/>
<dbReference type="Proteomes" id="UP000007113">
    <property type="component" value="Chromosome"/>
</dbReference>
<dbReference type="GO" id="GO:0043565">
    <property type="term" value="F:sequence-specific DNA binding"/>
    <property type="evidence" value="ECO:0007669"/>
    <property type="project" value="InterPro"/>
</dbReference>
<keyword evidence="1" id="KW-0805">Transcription regulation</keyword>
<dbReference type="PROSITE" id="PS01124">
    <property type="entry name" value="HTH_ARAC_FAMILY_2"/>
    <property type="match status" value="1"/>
</dbReference>
<evidence type="ECO:0000256" key="1">
    <source>
        <dbReference type="ARBA" id="ARBA00023015"/>
    </source>
</evidence>
<evidence type="ECO:0000256" key="3">
    <source>
        <dbReference type="ARBA" id="ARBA00023163"/>
    </source>
</evidence>
<name>G8NTQ6_GRAMM</name>
<feature type="domain" description="HTH araC/xylS-type" evidence="4">
    <location>
        <begin position="128"/>
        <end position="217"/>
    </location>
</feature>
<evidence type="ECO:0000313" key="6">
    <source>
        <dbReference type="Proteomes" id="UP000007113"/>
    </source>
</evidence>
<dbReference type="InterPro" id="IPR018060">
    <property type="entry name" value="HTH_AraC"/>
</dbReference>
<dbReference type="InterPro" id="IPR009057">
    <property type="entry name" value="Homeodomain-like_sf"/>
</dbReference>
<protein>
    <submittedName>
        <fullName evidence="5">Transcriptional regulator, AraC family</fullName>
    </submittedName>
</protein>
<accession>G8NTQ6</accession>
<keyword evidence="3" id="KW-0804">Transcription</keyword>
<dbReference type="Pfam" id="PF12833">
    <property type="entry name" value="HTH_18"/>
    <property type="match status" value="1"/>
</dbReference>
<keyword evidence="6" id="KW-1185">Reference proteome</keyword>
<sequence length="224" mass="24739">MRMWQTIRSSVFSRHSHQHAYAAIVLSGGYEEAGDQGRFWVEAGDVVLHDRFEAHLNRFPDSGAVVVNLPLPIGHSFSPGLANVPDLDFVIQTAETNQTQAADLLLSTAIVRKVIHADWPDELAVALIQRPSLNLSRWGEMNGLSPWAISRGFMQVFGISPSVFRARTRSRHAWKAIESSGEPLAQIAASLGFSDQPHMTRSVKQMTGLGPQAWRAAANRFKTT</sequence>
<dbReference type="KEGG" id="gma:AciX8_2050"/>
<gene>
    <name evidence="5" type="ordered locus">AciX8_2050</name>
</gene>
<dbReference type="EMBL" id="CP003130">
    <property type="protein sequence ID" value="AEU36380.1"/>
    <property type="molecule type" value="Genomic_DNA"/>
</dbReference>
<keyword evidence="2" id="KW-0238">DNA-binding</keyword>
<dbReference type="SMART" id="SM00342">
    <property type="entry name" value="HTH_ARAC"/>
    <property type="match status" value="1"/>
</dbReference>
<dbReference type="PANTHER" id="PTHR46796">
    <property type="entry name" value="HTH-TYPE TRANSCRIPTIONAL ACTIVATOR RHAS-RELATED"/>
    <property type="match status" value="1"/>
</dbReference>